<keyword evidence="2" id="KW-0677">Repeat</keyword>
<dbReference type="SMART" id="SM00356">
    <property type="entry name" value="ZnF_C3H1"/>
    <property type="match status" value="3"/>
</dbReference>
<evidence type="ECO:0000259" key="6">
    <source>
        <dbReference type="PROSITE" id="PS50103"/>
    </source>
</evidence>
<dbReference type="GO" id="GO:0051252">
    <property type="term" value="P:regulation of RNA metabolic process"/>
    <property type="evidence" value="ECO:0007669"/>
    <property type="project" value="UniProtKB-ARBA"/>
</dbReference>
<dbReference type="InterPro" id="IPR045877">
    <property type="entry name" value="ZFP36-like"/>
</dbReference>
<dbReference type="PANTHER" id="PTHR12547">
    <property type="entry name" value="CCCH ZINC FINGER/TIS11-RELATED"/>
    <property type="match status" value="1"/>
</dbReference>
<organism evidence="7 8">
    <name type="scientific">Thalictrum thalictroides</name>
    <name type="common">Rue-anemone</name>
    <name type="synonym">Anemone thalictroides</name>
    <dbReference type="NCBI Taxonomy" id="46969"/>
    <lineage>
        <taxon>Eukaryota</taxon>
        <taxon>Viridiplantae</taxon>
        <taxon>Streptophyta</taxon>
        <taxon>Embryophyta</taxon>
        <taxon>Tracheophyta</taxon>
        <taxon>Spermatophyta</taxon>
        <taxon>Magnoliopsida</taxon>
        <taxon>Ranunculales</taxon>
        <taxon>Ranunculaceae</taxon>
        <taxon>Thalictroideae</taxon>
        <taxon>Thalictrum</taxon>
    </lineage>
</organism>
<feature type="zinc finger region" description="C3H1-type" evidence="5">
    <location>
        <begin position="146"/>
        <end position="175"/>
    </location>
</feature>
<dbReference type="PROSITE" id="PS50103">
    <property type="entry name" value="ZF_C3H1"/>
    <property type="match status" value="3"/>
</dbReference>
<dbReference type="PANTHER" id="PTHR12547:SF121">
    <property type="entry name" value="ZINC FINGER CCCH DOMAIN-CONTAINING PROTEIN 39"/>
    <property type="match status" value="1"/>
</dbReference>
<name>A0A7J6W3B3_THATH</name>
<dbReference type="OrthoDB" id="410307at2759"/>
<protein>
    <submittedName>
        <fullName evidence="7">Zinc finger ccch domain-containing protein</fullName>
    </submittedName>
</protein>
<dbReference type="FunFam" id="4.10.1000.10:FF:000003">
    <property type="entry name" value="Zinc finger CCCH domain-containing protein"/>
    <property type="match status" value="2"/>
</dbReference>
<evidence type="ECO:0000256" key="2">
    <source>
        <dbReference type="ARBA" id="ARBA00022737"/>
    </source>
</evidence>
<dbReference type="GO" id="GO:0003729">
    <property type="term" value="F:mRNA binding"/>
    <property type="evidence" value="ECO:0007669"/>
    <property type="project" value="InterPro"/>
</dbReference>
<dbReference type="Proteomes" id="UP000554482">
    <property type="component" value="Unassembled WGS sequence"/>
</dbReference>
<comment type="caution">
    <text evidence="7">The sequence shown here is derived from an EMBL/GenBank/DDBJ whole genome shotgun (WGS) entry which is preliminary data.</text>
</comment>
<keyword evidence="8" id="KW-1185">Reference proteome</keyword>
<dbReference type="InterPro" id="IPR000571">
    <property type="entry name" value="Znf_CCCH"/>
</dbReference>
<feature type="zinc finger region" description="C3H1-type" evidence="5">
    <location>
        <begin position="63"/>
        <end position="91"/>
    </location>
</feature>
<dbReference type="GO" id="GO:0008270">
    <property type="term" value="F:zinc ion binding"/>
    <property type="evidence" value="ECO:0007669"/>
    <property type="project" value="UniProtKB-KW"/>
</dbReference>
<dbReference type="Pfam" id="PF00642">
    <property type="entry name" value="zf-CCCH"/>
    <property type="match status" value="2"/>
</dbReference>
<dbReference type="EMBL" id="JABWDY010022256">
    <property type="protein sequence ID" value="KAF5191856.1"/>
    <property type="molecule type" value="Genomic_DNA"/>
</dbReference>
<dbReference type="AlphaFoldDB" id="A0A7J6W3B3"/>
<evidence type="ECO:0000313" key="8">
    <source>
        <dbReference type="Proteomes" id="UP000554482"/>
    </source>
</evidence>
<dbReference type="Gene3D" id="4.10.1000.10">
    <property type="entry name" value="Zinc finger, CCCH-type"/>
    <property type="match status" value="2"/>
</dbReference>
<dbReference type="Pfam" id="PF14608">
    <property type="entry name" value="zf-CCCH_2"/>
    <property type="match status" value="1"/>
</dbReference>
<dbReference type="InterPro" id="IPR036855">
    <property type="entry name" value="Znf_CCCH_sf"/>
</dbReference>
<evidence type="ECO:0000313" key="7">
    <source>
        <dbReference type="EMBL" id="KAF5191856.1"/>
    </source>
</evidence>
<feature type="zinc finger region" description="C3H1-type" evidence="5">
    <location>
        <begin position="12"/>
        <end position="39"/>
    </location>
</feature>
<dbReference type="SUPFAM" id="SSF90229">
    <property type="entry name" value="CCCH zinc finger"/>
    <property type="match status" value="3"/>
</dbReference>
<sequence>MSLPCTENGKLFYKTRLCEKYREGTCPYDPNCKFAHGIEDLRRPPPNWQEIVGTQVDDDLKIITRHKLCKTFCNGEVCPYGERCIYHHEDPGKYKEESRLFRESSVISISTAGTSLDNEARSNHSDAINTAQSNVDTNWVNSKPVSWKTRMCNKWWETSGNCPFGDQCNFAHGLADGNSIGLPGDGTGLTKWRNRRDELALIDNDPKMQSFVETLVSDEGCHNLQGGKRGGRLVS</sequence>
<evidence type="ECO:0000256" key="1">
    <source>
        <dbReference type="ARBA" id="ARBA00022723"/>
    </source>
</evidence>
<evidence type="ECO:0000256" key="4">
    <source>
        <dbReference type="ARBA" id="ARBA00022833"/>
    </source>
</evidence>
<dbReference type="GO" id="GO:0010468">
    <property type="term" value="P:regulation of gene expression"/>
    <property type="evidence" value="ECO:0007669"/>
    <property type="project" value="UniProtKB-ARBA"/>
</dbReference>
<reference evidence="7 8" key="1">
    <citation type="submission" date="2020-06" db="EMBL/GenBank/DDBJ databases">
        <title>Transcriptomic and genomic resources for Thalictrum thalictroides and T. hernandezii: Facilitating candidate gene discovery in an emerging model plant lineage.</title>
        <authorList>
            <person name="Arias T."/>
            <person name="Riano-Pachon D.M."/>
            <person name="Di Stilio V.S."/>
        </authorList>
    </citation>
    <scope>NUCLEOTIDE SEQUENCE [LARGE SCALE GENOMIC DNA]</scope>
    <source>
        <strain evidence="8">cv. WT478/WT964</strain>
        <tissue evidence="7">Leaves</tissue>
    </source>
</reference>
<feature type="domain" description="C3H1-type" evidence="6">
    <location>
        <begin position="146"/>
        <end position="175"/>
    </location>
</feature>
<proteinExistence type="predicted"/>
<evidence type="ECO:0000256" key="3">
    <source>
        <dbReference type="ARBA" id="ARBA00022771"/>
    </source>
</evidence>
<feature type="domain" description="C3H1-type" evidence="6">
    <location>
        <begin position="12"/>
        <end position="39"/>
    </location>
</feature>
<gene>
    <name evidence="7" type="ORF">FRX31_018559</name>
</gene>
<accession>A0A7J6W3B3</accession>
<keyword evidence="3 5" id="KW-0863">Zinc-finger</keyword>
<keyword evidence="4 5" id="KW-0862">Zinc</keyword>
<keyword evidence="1 5" id="KW-0479">Metal-binding</keyword>
<feature type="domain" description="C3H1-type" evidence="6">
    <location>
        <begin position="63"/>
        <end position="91"/>
    </location>
</feature>
<evidence type="ECO:0000256" key="5">
    <source>
        <dbReference type="PROSITE-ProRule" id="PRU00723"/>
    </source>
</evidence>